<name>A0A9P6BA90_9AGAM</name>
<dbReference type="OrthoDB" id="5410040at2759"/>
<organism evidence="2 3">
    <name type="scientific">Hydnum rufescens UP504</name>
    <dbReference type="NCBI Taxonomy" id="1448309"/>
    <lineage>
        <taxon>Eukaryota</taxon>
        <taxon>Fungi</taxon>
        <taxon>Dikarya</taxon>
        <taxon>Basidiomycota</taxon>
        <taxon>Agaricomycotina</taxon>
        <taxon>Agaricomycetes</taxon>
        <taxon>Cantharellales</taxon>
        <taxon>Hydnaceae</taxon>
        <taxon>Hydnum</taxon>
    </lineage>
</organism>
<dbReference type="Proteomes" id="UP000886523">
    <property type="component" value="Unassembled WGS sequence"/>
</dbReference>
<feature type="compositionally biased region" description="Polar residues" evidence="1">
    <location>
        <begin position="58"/>
        <end position="73"/>
    </location>
</feature>
<reference evidence="2" key="1">
    <citation type="journal article" date="2020" name="Nat. Commun.">
        <title>Large-scale genome sequencing of mycorrhizal fungi provides insights into the early evolution of symbiotic traits.</title>
        <authorList>
            <person name="Miyauchi S."/>
            <person name="Kiss E."/>
            <person name="Kuo A."/>
            <person name="Drula E."/>
            <person name="Kohler A."/>
            <person name="Sanchez-Garcia M."/>
            <person name="Morin E."/>
            <person name="Andreopoulos B."/>
            <person name="Barry K.W."/>
            <person name="Bonito G."/>
            <person name="Buee M."/>
            <person name="Carver A."/>
            <person name="Chen C."/>
            <person name="Cichocki N."/>
            <person name="Clum A."/>
            <person name="Culley D."/>
            <person name="Crous P.W."/>
            <person name="Fauchery L."/>
            <person name="Girlanda M."/>
            <person name="Hayes R.D."/>
            <person name="Keri Z."/>
            <person name="LaButti K."/>
            <person name="Lipzen A."/>
            <person name="Lombard V."/>
            <person name="Magnuson J."/>
            <person name="Maillard F."/>
            <person name="Murat C."/>
            <person name="Nolan M."/>
            <person name="Ohm R.A."/>
            <person name="Pangilinan J."/>
            <person name="Pereira M.F."/>
            <person name="Perotto S."/>
            <person name="Peter M."/>
            <person name="Pfister S."/>
            <person name="Riley R."/>
            <person name="Sitrit Y."/>
            <person name="Stielow J.B."/>
            <person name="Szollosi G."/>
            <person name="Zifcakova L."/>
            <person name="Stursova M."/>
            <person name="Spatafora J.W."/>
            <person name="Tedersoo L."/>
            <person name="Vaario L.M."/>
            <person name="Yamada A."/>
            <person name="Yan M."/>
            <person name="Wang P."/>
            <person name="Xu J."/>
            <person name="Bruns T."/>
            <person name="Baldrian P."/>
            <person name="Vilgalys R."/>
            <person name="Dunand C."/>
            <person name="Henrissat B."/>
            <person name="Grigoriev I.V."/>
            <person name="Hibbett D."/>
            <person name="Nagy L.G."/>
            <person name="Martin F.M."/>
        </authorList>
    </citation>
    <scope>NUCLEOTIDE SEQUENCE</scope>
    <source>
        <strain evidence="2">UP504</strain>
    </source>
</reference>
<dbReference type="AlphaFoldDB" id="A0A9P6BA90"/>
<dbReference type="GO" id="GO:0005739">
    <property type="term" value="C:mitochondrion"/>
    <property type="evidence" value="ECO:0007669"/>
    <property type="project" value="GOC"/>
</dbReference>
<gene>
    <name evidence="2" type="ORF">BS47DRAFT_1311820</name>
</gene>
<evidence type="ECO:0000313" key="2">
    <source>
        <dbReference type="EMBL" id="KAF9520397.1"/>
    </source>
</evidence>
<dbReference type="GO" id="GO:0033617">
    <property type="term" value="P:mitochondrial respiratory chain complex IV assembly"/>
    <property type="evidence" value="ECO:0007669"/>
    <property type="project" value="InterPro"/>
</dbReference>
<dbReference type="Pfam" id="PF17051">
    <property type="entry name" value="COA2"/>
    <property type="match status" value="1"/>
</dbReference>
<dbReference type="InterPro" id="IPR031459">
    <property type="entry name" value="Coa2"/>
</dbReference>
<evidence type="ECO:0000313" key="3">
    <source>
        <dbReference type="Proteomes" id="UP000886523"/>
    </source>
</evidence>
<comment type="caution">
    <text evidence="2">The sequence shown here is derived from an EMBL/GenBank/DDBJ whole genome shotgun (WGS) entry which is preliminary data.</text>
</comment>
<keyword evidence="3" id="KW-1185">Reference proteome</keyword>
<protein>
    <submittedName>
        <fullName evidence="2">Uncharacterized protein</fullName>
    </submittedName>
</protein>
<sequence>MPPVIPIPRIAPSTRRSFISSLFVLTFFGTVLTVSASSVLPCPAHSTMHHNLDDGGHSANNRISVHPSSNANAAGSGVVTVPRRPRRWIEEKIPGR</sequence>
<proteinExistence type="predicted"/>
<feature type="region of interest" description="Disordered" evidence="1">
    <location>
        <begin position="51"/>
        <end position="79"/>
    </location>
</feature>
<dbReference type="EMBL" id="MU128912">
    <property type="protein sequence ID" value="KAF9520397.1"/>
    <property type="molecule type" value="Genomic_DNA"/>
</dbReference>
<accession>A0A9P6BA90</accession>
<evidence type="ECO:0000256" key="1">
    <source>
        <dbReference type="SAM" id="MobiDB-lite"/>
    </source>
</evidence>